<gene>
    <name evidence="1" type="ORF">B0H17DRAFT_1073694</name>
</gene>
<accession>A0AAD7D8F2</accession>
<protein>
    <submittedName>
        <fullName evidence="1">Uncharacterized protein</fullName>
    </submittedName>
</protein>
<reference evidence="1" key="1">
    <citation type="submission" date="2023-03" db="EMBL/GenBank/DDBJ databases">
        <title>Massive genome expansion in bonnet fungi (Mycena s.s.) driven by repeated elements and novel gene families across ecological guilds.</title>
        <authorList>
            <consortium name="Lawrence Berkeley National Laboratory"/>
            <person name="Harder C.B."/>
            <person name="Miyauchi S."/>
            <person name="Viragh M."/>
            <person name="Kuo A."/>
            <person name="Thoen E."/>
            <person name="Andreopoulos B."/>
            <person name="Lu D."/>
            <person name="Skrede I."/>
            <person name="Drula E."/>
            <person name="Henrissat B."/>
            <person name="Morin E."/>
            <person name="Kohler A."/>
            <person name="Barry K."/>
            <person name="LaButti K."/>
            <person name="Morin E."/>
            <person name="Salamov A."/>
            <person name="Lipzen A."/>
            <person name="Mereny Z."/>
            <person name="Hegedus B."/>
            <person name="Baldrian P."/>
            <person name="Stursova M."/>
            <person name="Weitz H."/>
            <person name="Taylor A."/>
            <person name="Grigoriev I.V."/>
            <person name="Nagy L.G."/>
            <person name="Martin F."/>
            <person name="Kauserud H."/>
        </authorList>
    </citation>
    <scope>NUCLEOTIDE SEQUENCE</scope>
    <source>
        <strain evidence="1">CBHHK067</strain>
    </source>
</reference>
<dbReference type="Proteomes" id="UP001221757">
    <property type="component" value="Unassembled WGS sequence"/>
</dbReference>
<evidence type="ECO:0000313" key="1">
    <source>
        <dbReference type="EMBL" id="KAJ7683651.1"/>
    </source>
</evidence>
<name>A0AAD7D8F2_MYCRO</name>
<dbReference type="PANTHER" id="PTHR34724">
    <property type="entry name" value="OS12G0596101 PROTEIN"/>
    <property type="match status" value="1"/>
</dbReference>
<dbReference type="PANTHER" id="PTHR34724:SF2">
    <property type="entry name" value="OS12G0596101 PROTEIN"/>
    <property type="match status" value="1"/>
</dbReference>
<sequence length="70" mass="7774">MQSAPAIPTARCYAVKCDKCSKTTWKGCGQHVDAVYTPASDLIAHLNSHRLHTQVMKDVNDEDKCVCPRE</sequence>
<proteinExistence type="predicted"/>
<dbReference type="EMBL" id="JARKIE010000106">
    <property type="protein sequence ID" value="KAJ7683651.1"/>
    <property type="molecule type" value="Genomic_DNA"/>
</dbReference>
<evidence type="ECO:0000313" key="2">
    <source>
        <dbReference type="Proteomes" id="UP001221757"/>
    </source>
</evidence>
<comment type="caution">
    <text evidence="1">The sequence shown here is derived from an EMBL/GenBank/DDBJ whole genome shotgun (WGS) entry which is preliminary data.</text>
</comment>
<organism evidence="1 2">
    <name type="scientific">Mycena rosella</name>
    <name type="common">Pink bonnet</name>
    <name type="synonym">Agaricus rosellus</name>
    <dbReference type="NCBI Taxonomy" id="1033263"/>
    <lineage>
        <taxon>Eukaryota</taxon>
        <taxon>Fungi</taxon>
        <taxon>Dikarya</taxon>
        <taxon>Basidiomycota</taxon>
        <taxon>Agaricomycotina</taxon>
        <taxon>Agaricomycetes</taxon>
        <taxon>Agaricomycetidae</taxon>
        <taxon>Agaricales</taxon>
        <taxon>Marasmiineae</taxon>
        <taxon>Mycenaceae</taxon>
        <taxon>Mycena</taxon>
    </lineage>
</organism>
<dbReference type="AlphaFoldDB" id="A0AAD7D8F2"/>
<keyword evidence="2" id="KW-1185">Reference proteome</keyword>